<gene>
    <name evidence="4" type="ORF">AMON00008_LOCUS26263</name>
</gene>
<proteinExistence type="predicted"/>
<name>A0A7S4QVJ4_9DINO</name>
<keyword evidence="3" id="KW-0732">Signal</keyword>
<keyword evidence="2" id="KW-0472">Membrane</keyword>
<accession>A0A7S4QVJ4</accession>
<sequence>MVRAMALRLPLGLCLAGGASAFVPFAGVEELKPQPLHQYCGQASFPSQDGKSNLRRCQHSVRKTLEDGGEVELSWRMHADPDRLLSLDTEAEKGVRLRRCRPDELELDLPESHARHAAEGHIVVGSRFVHSCGHLSDRHMYHRVLGVRQHEWHERGAGQPRVARVRLATEELSSFNHAVEEISFSFSYMPVEARDYVPFPQMRTDFGLNRPAPQPGTAPERRLFKFPKAHLPKTLKKMMHIHTVEDDAQDMQVGNTLGQEPDGKSGLLHFVPKQVSNFGWNWNFAMNTTQEPVINISMPGAKGIIEVHKPFIKIHAGFYLNFTSKFGGLIKAPKVFWKAGIDGHGHVQARILTMLNTTSSAGVDPFKVFNYPTLQQLERPRWFHKIHFATGMVPISFEPGFQFNTQMYHAGTFDGAVSFGGRTHGVIRPTLTFDSLKGFDADFKGVLLDTEIWPPLWMVFTRHFEFGVTFVPSILMRGDFLGFEKATTAIEMMPYMNITITREGRHAKYAGETKSLTAYPLRIMGLPSGGLQKTYKVRVQANDLEVETAPEANWGEVQFHEHVSKFDMGKVPVSYLKEQPIAVTLLEVEEGSGDPIGTVLGSGSVRCQRFANGECTPTPTVARIQAQDGSDVAAVQLVVLWDDDPKPLLASKIHGLGVAVAQLAVRPGGINTSQPLSAQLIQGGLTYSAALHRSAGAPSTSFGGETTFEFRPAFVDSWKPCALNGDQGLKCESPRLELFAGSKRVAVADFPQQHWTAATSSAAAGGSGTHVPAVVPLASPGNATDFLAVLKVNVTVSSPAVASSFLQPRSAQQATPTEVATLTWTIRDVARERTYDFNLMAFKFTEVPAEQAAQFVSYPKVGTAALVPVLSSAESVALKCQQVAMMGLPAEEAPCSFSHGIDFGRFKPAVGDRLTFLLQWSQGGGKYVMYSPPFEVSNATRRLQELPTAAPMQELPNAAPTRHPWTKEAWNNQISKHAKSCEKRDLHFNLGAGILMRGRLKNAGLLKGLNMMGGHLEAPELSTGYRRIAAIKPGTDAQDLFPDTLCQDGLCEGALPGCSQGNQKKRFYPRLIFNMNRPYHFSNMTKGKFHGLMKRAMAYAFSAMPMMLNVAIKEVKENGGLFGKKRTPEAVGPEAWANHGSSSDALPFGGMLDRSTTPQPSVHVSAGALTGWDTSGTGSGSQGAAPAPAPAPAPAFDPAGRSNSNVFNQWYTRRLSSTGKDRGEEALEPHQVALSFREGLHFDIDRPLVELMLKHGFFQGVEDDASKDLGPLRVTSFFIAERSESPAPDAEPSVASRPLRGRAGLPGRSTASLRGLAALAGAAAAGMAALAAVRRRWQRSRSEACSLQRALDLHPAE</sequence>
<protein>
    <submittedName>
        <fullName evidence="4">Uncharacterized protein</fullName>
    </submittedName>
</protein>
<dbReference type="EMBL" id="HBNR01038038">
    <property type="protein sequence ID" value="CAE4595186.1"/>
    <property type="molecule type" value="Transcribed_RNA"/>
</dbReference>
<keyword evidence="2" id="KW-1133">Transmembrane helix</keyword>
<evidence type="ECO:0000313" key="4">
    <source>
        <dbReference type="EMBL" id="CAE4595186.1"/>
    </source>
</evidence>
<evidence type="ECO:0000256" key="1">
    <source>
        <dbReference type="SAM" id="MobiDB-lite"/>
    </source>
</evidence>
<evidence type="ECO:0000256" key="3">
    <source>
        <dbReference type="SAM" id="SignalP"/>
    </source>
</evidence>
<reference evidence="4" key="1">
    <citation type="submission" date="2021-01" db="EMBL/GenBank/DDBJ databases">
        <authorList>
            <person name="Corre E."/>
            <person name="Pelletier E."/>
            <person name="Niang G."/>
            <person name="Scheremetjew M."/>
            <person name="Finn R."/>
            <person name="Kale V."/>
            <person name="Holt S."/>
            <person name="Cochrane G."/>
            <person name="Meng A."/>
            <person name="Brown T."/>
            <person name="Cohen L."/>
        </authorList>
    </citation>
    <scope>NUCLEOTIDE SEQUENCE</scope>
    <source>
        <strain evidence="4">CCMP3105</strain>
    </source>
</reference>
<evidence type="ECO:0000256" key="2">
    <source>
        <dbReference type="SAM" id="Phobius"/>
    </source>
</evidence>
<feature type="chain" id="PRO_5031042536" evidence="3">
    <location>
        <begin position="22"/>
        <end position="1357"/>
    </location>
</feature>
<feature type="region of interest" description="Disordered" evidence="1">
    <location>
        <begin position="1147"/>
        <end position="1202"/>
    </location>
</feature>
<feature type="compositionally biased region" description="Low complexity" evidence="1">
    <location>
        <begin position="1170"/>
        <end position="1186"/>
    </location>
</feature>
<organism evidence="4">
    <name type="scientific">Alexandrium monilatum</name>
    <dbReference type="NCBI Taxonomy" id="311494"/>
    <lineage>
        <taxon>Eukaryota</taxon>
        <taxon>Sar</taxon>
        <taxon>Alveolata</taxon>
        <taxon>Dinophyceae</taxon>
        <taxon>Gonyaulacales</taxon>
        <taxon>Pyrocystaceae</taxon>
        <taxon>Alexandrium</taxon>
    </lineage>
</organism>
<feature type="compositionally biased region" description="Low complexity" evidence="1">
    <location>
        <begin position="1297"/>
        <end position="1306"/>
    </location>
</feature>
<keyword evidence="2" id="KW-0812">Transmembrane</keyword>
<feature type="signal peptide" evidence="3">
    <location>
        <begin position="1"/>
        <end position="21"/>
    </location>
</feature>
<feature type="region of interest" description="Disordered" evidence="1">
    <location>
        <begin position="1283"/>
        <end position="1306"/>
    </location>
</feature>
<feature type="transmembrane region" description="Helical" evidence="2">
    <location>
        <begin position="1315"/>
        <end position="1333"/>
    </location>
</feature>